<evidence type="ECO:0000313" key="4">
    <source>
        <dbReference type="EMBL" id="CAF0726234.1"/>
    </source>
</evidence>
<reference evidence="4" key="1">
    <citation type="submission" date="2021-02" db="EMBL/GenBank/DDBJ databases">
        <authorList>
            <person name="Nowell W R."/>
        </authorList>
    </citation>
    <scope>NUCLEOTIDE SEQUENCE</scope>
</reference>
<gene>
    <name evidence="4" type="ORF">BJG266_LOCUS772</name>
    <name evidence="5" type="ORF">QVE165_LOCUS10004</name>
</gene>
<evidence type="ECO:0000256" key="1">
    <source>
        <dbReference type="ARBA" id="ARBA00006562"/>
    </source>
</evidence>
<dbReference type="GO" id="GO:0046872">
    <property type="term" value="F:metal ion binding"/>
    <property type="evidence" value="ECO:0007669"/>
    <property type="project" value="UniProtKB-KW"/>
</dbReference>
<comment type="similarity">
    <text evidence="1 2">Belongs to the DXO/Dom3Z family.</text>
</comment>
<dbReference type="GO" id="GO:0004518">
    <property type="term" value="F:nuclease activity"/>
    <property type="evidence" value="ECO:0007669"/>
    <property type="project" value="UniProtKB-KW"/>
</dbReference>
<dbReference type="GO" id="GO:0000956">
    <property type="term" value="P:nuclear-transcribed mRNA catabolic process"/>
    <property type="evidence" value="ECO:0007669"/>
    <property type="project" value="TreeGrafter"/>
</dbReference>
<evidence type="ECO:0000313" key="6">
    <source>
        <dbReference type="Proteomes" id="UP000663832"/>
    </source>
</evidence>
<dbReference type="EC" id="3.6.1.-" evidence="2"/>
<organism evidence="4 7">
    <name type="scientific">Adineta steineri</name>
    <dbReference type="NCBI Taxonomy" id="433720"/>
    <lineage>
        <taxon>Eukaryota</taxon>
        <taxon>Metazoa</taxon>
        <taxon>Spiralia</taxon>
        <taxon>Gnathifera</taxon>
        <taxon>Rotifera</taxon>
        <taxon>Eurotatoria</taxon>
        <taxon>Bdelloidea</taxon>
        <taxon>Adinetida</taxon>
        <taxon>Adinetidae</taxon>
        <taxon>Adineta</taxon>
    </lineage>
</organism>
<evidence type="ECO:0000313" key="5">
    <source>
        <dbReference type="EMBL" id="CAF0911013.1"/>
    </source>
</evidence>
<dbReference type="EMBL" id="CAJNOI010000002">
    <property type="protein sequence ID" value="CAF0726234.1"/>
    <property type="molecule type" value="Genomic_DNA"/>
</dbReference>
<accession>A0A813MQ66</accession>
<dbReference type="PANTHER" id="PTHR12395">
    <property type="entry name" value="DOM-3 RELATED"/>
    <property type="match status" value="1"/>
</dbReference>
<name>A0A813MQ66_9BILA</name>
<dbReference type="GO" id="GO:0034353">
    <property type="term" value="F:mRNA 5'-diphosphatase activity"/>
    <property type="evidence" value="ECO:0007669"/>
    <property type="project" value="TreeGrafter"/>
</dbReference>
<dbReference type="AlphaFoldDB" id="A0A813MQ66"/>
<comment type="caution">
    <text evidence="4">The sequence shown here is derived from an EMBL/GenBank/DDBJ whole genome shotgun (WGS) entry which is preliminary data.</text>
</comment>
<dbReference type="PANTHER" id="PTHR12395:SF9">
    <property type="entry name" value="DECAPPING AND EXORIBONUCLEASE PROTEIN"/>
    <property type="match status" value="1"/>
</dbReference>
<dbReference type="EMBL" id="CAJNOM010000046">
    <property type="protein sequence ID" value="CAF0911013.1"/>
    <property type="molecule type" value="Genomic_DNA"/>
</dbReference>
<comment type="subcellular location">
    <subcellularLocation>
        <location evidence="2">Nucleus</location>
    </subcellularLocation>
</comment>
<keyword evidence="2" id="KW-0479">Metal-binding</keyword>
<keyword evidence="2" id="KW-0547">Nucleotide-binding</keyword>
<dbReference type="Proteomes" id="UP000663877">
    <property type="component" value="Unassembled WGS sequence"/>
</dbReference>
<dbReference type="Pfam" id="PF08652">
    <property type="entry name" value="RAI1"/>
    <property type="match status" value="1"/>
</dbReference>
<feature type="domain" description="RAI1-like" evidence="3">
    <location>
        <begin position="166"/>
        <end position="490"/>
    </location>
</feature>
<dbReference type="Proteomes" id="UP000663832">
    <property type="component" value="Unassembled WGS sequence"/>
</dbReference>
<proteinExistence type="inferred from homology"/>
<keyword evidence="6" id="KW-1185">Reference proteome</keyword>
<keyword evidence="2" id="KW-0378">Hydrolase</keyword>
<dbReference type="GO" id="GO:0005634">
    <property type="term" value="C:nucleus"/>
    <property type="evidence" value="ECO:0007669"/>
    <property type="project" value="UniProtKB-SubCell"/>
</dbReference>
<dbReference type="GO" id="GO:0003723">
    <property type="term" value="F:RNA binding"/>
    <property type="evidence" value="ECO:0007669"/>
    <property type="project" value="UniProtKB-KW"/>
</dbReference>
<dbReference type="GO" id="GO:0000166">
    <property type="term" value="F:nucleotide binding"/>
    <property type="evidence" value="ECO:0007669"/>
    <property type="project" value="UniProtKB-KW"/>
</dbReference>
<dbReference type="OrthoDB" id="10020793at2759"/>
<dbReference type="GO" id="GO:0005829">
    <property type="term" value="C:cytosol"/>
    <property type="evidence" value="ECO:0007669"/>
    <property type="project" value="TreeGrafter"/>
</dbReference>
<dbReference type="InterPro" id="IPR039039">
    <property type="entry name" value="RAI1-like_fam"/>
</dbReference>
<evidence type="ECO:0000313" key="7">
    <source>
        <dbReference type="Proteomes" id="UP000663877"/>
    </source>
</evidence>
<keyword evidence="2" id="KW-0540">Nuclease</keyword>
<sequence length="495" mass="59002">MRESPQFWRLTSYYDCTGRGRPKGFCVEISPPSPHIPSSELISNEVSKNNHSFELYPELIPPSVPLSSDDYEEEIEKKIDNEQILTSKIIIENKKDTKKIHKKNKYQDLPIVCPSIELPVKRDENKKISITLLPCLQFPQSYSSPSEITIEFWRRYHTMRVSFSQKEVGYFSTADRADRTRCREDYRYLKKLIYPLEQKKVQFDLNIGAEYLDAKEPPASLDSIMWWIIQHKKELFIDKKFTFDFLCWRGTLRKIMSSLFDTVLDWRIGIIRWHGCHFMVVFHTETEVNIENEQTPIEKRMQYWGHKFEDYITTDTPPLFPSPKKFFSTMNKATLGRHRLLYSCEIDACTLNSTYNEEKKQGTYVEVKVTYAKHLLDLNTVSSRKYSKWWQQCYLAGINHMLLGFRNNYGVVEYLQPLCTKDIEIRAKTWSASAFLSFLDEFCSFVQRTITKDWSYKDRDVYLFYYSPKEKKIKWRLSNEQQYQFLPDWFINEFS</sequence>
<evidence type="ECO:0000256" key="2">
    <source>
        <dbReference type="RuleBase" id="RU367113"/>
    </source>
</evidence>
<comment type="cofactor">
    <cofactor evidence="2">
        <name>a divalent metal cation</name>
        <dbReference type="ChEBI" id="CHEBI:60240"/>
    </cofactor>
</comment>
<keyword evidence="2" id="KW-0694">RNA-binding</keyword>
<dbReference type="InterPro" id="IPR013961">
    <property type="entry name" value="RAI1"/>
</dbReference>
<keyword evidence="2" id="KW-0539">Nucleus</keyword>
<protein>
    <recommendedName>
        <fullName evidence="2">Decapping nuclease</fullName>
        <ecNumber evidence="2">3.6.1.-</ecNumber>
    </recommendedName>
</protein>
<evidence type="ECO:0000259" key="3">
    <source>
        <dbReference type="Pfam" id="PF08652"/>
    </source>
</evidence>
<dbReference type="GO" id="GO:0110155">
    <property type="term" value="P:NAD-cap decapping"/>
    <property type="evidence" value="ECO:0007669"/>
    <property type="project" value="TreeGrafter"/>
</dbReference>
<comment type="function">
    <text evidence="2">Decapping enzyme for NAD-capped RNAs: specifically hydrolyzes the nicotinamide adenine dinucleotide (NAD) cap from a subset of RNAs by removing the entire NAD moiety from the 5'-end of an NAD-capped RNA.</text>
</comment>